<dbReference type="Proteomes" id="UP000660729">
    <property type="component" value="Unassembled WGS sequence"/>
</dbReference>
<dbReference type="InterPro" id="IPR020904">
    <property type="entry name" value="Sc_DH/Rdtase_CS"/>
</dbReference>
<dbReference type="PANTHER" id="PTHR43544">
    <property type="entry name" value="SHORT-CHAIN DEHYDROGENASE/REDUCTASE"/>
    <property type="match status" value="1"/>
</dbReference>
<dbReference type="GO" id="GO:0016491">
    <property type="term" value="F:oxidoreductase activity"/>
    <property type="evidence" value="ECO:0007669"/>
    <property type="project" value="TreeGrafter"/>
</dbReference>
<dbReference type="InterPro" id="IPR036291">
    <property type="entry name" value="NAD(P)-bd_dom_sf"/>
</dbReference>
<dbReference type="PANTHER" id="PTHR43544:SF32">
    <property type="entry name" value="CHAIN DEHYDROGENASE, PUTATIVE (AFU_ORTHOLOGUE AFUA_5G01530)-RELATED"/>
    <property type="match status" value="1"/>
</dbReference>
<organism evidence="4 5">
    <name type="scientific">Pseudocercospora fuligena</name>
    <dbReference type="NCBI Taxonomy" id="685502"/>
    <lineage>
        <taxon>Eukaryota</taxon>
        <taxon>Fungi</taxon>
        <taxon>Dikarya</taxon>
        <taxon>Ascomycota</taxon>
        <taxon>Pezizomycotina</taxon>
        <taxon>Dothideomycetes</taxon>
        <taxon>Dothideomycetidae</taxon>
        <taxon>Mycosphaerellales</taxon>
        <taxon>Mycosphaerellaceae</taxon>
        <taxon>Pseudocercospora</taxon>
    </lineage>
</organism>
<accession>A0A8H6VD30</accession>
<keyword evidence="5" id="KW-1185">Reference proteome</keyword>
<dbReference type="PRINTS" id="PR00080">
    <property type="entry name" value="SDRFAMILY"/>
</dbReference>
<gene>
    <name evidence="4" type="ORF">HII31_12499</name>
</gene>
<dbReference type="InterPro" id="IPR002347">
    <property type="entry name" value="SDR_fam"/>
</dbReference>
<sequence length="257" mass="27128">MAQRCTGTKMTKTIVLITGANSGLGYALTAALLADAGKHVLMGCRSIQKGRKAMDELSNLNLPGSMELLEIDVSNDSSISKAAEIVTEKHGRLDVLVNNAAVGWQTGTLSKQMAAAYQTNTIGVFLTTEAFTPLLKKASSTPRVINISSGAGSISRTLDLGTNVPYNTLGPRAVAYCGSKAAMNLITATHARVLEPEAFRVFAYSPGFIVSNLGPHNDAEHGARPAEEAAVPLVGLINGDRDDEHGCFLRATGQQTW</sequence>
<comment type="caution">
    <text evidence="4">The sequence shown here is derived from an EMBL/GenBank/DDBJ whole genome shotgun (WGS) entry which is preliminary data.</text>
</comment>
<reference evidence="4" key="1">
    <citation type="submission" date="2020-04" db="EMBL/GenBank/DDBJ databases">
        <title>Draft genome resource of the tomato pathogen Pseudocercospora fuligena.</title>
        <authorList>
            <person name="Zaccaron A."/>
        </authorList>
    </citation>
    <scope>NUCLEOTIDE SEQUENCE</scope>
    <source>
        <strain evidence="4">PF001</strain>
    </source>
</reference>
<dbReference type="EMBL" id="JABCIY010000265">
    <property type="protein sequence ID" value="KAF7186162.1"/>
    <property type="molecule type" value="Genomic_DNA"/>
</dbReference>
<dbReference type="Gene3D" id="3.40.50.720">
    <property type="entry name" value="NAD(P)-binding Rossmann-like Domain"/>
    <property type="match status" value="1"/>
</dbReference>
<dbReference type="Pfam" id="PF00106">
    <property type="entry name" value="adh_short"/>
    <property type="match status" value="1"/>
</dbReference>
<comment type="similarity">
    <text evidence="1 3">Belongs to the short-chain dehydrogenases/reductases (SDR) family.</text>
</comment>
<dbReference type="AlphaFoldDB" id="A0A8H6VD30"/>
<keyword evidence="2" id="KW-0521">NADP</keyword>
<name>A0A8H6VD30_9PEZI</name>
<dbReference type="PROSITE" id="PS00061">
    <property type="entry name" value="ADH_SHORT"/>
    <property type="match status" value="1"/>
</dbReference>
<evidence type="ECO:0000313" key="4">
    <source>
        <dbReference type="EMBL" id="KAF7186162.1"/>
    </source>
</evidence>
<dbReference type="PRINTS" id="PR00081">
    <property type="entry name" value="GDHRDH"/>
</dbReference>
<evidence type="ECO:0000313" key="5">
    <source>
        <dbReference type="Proteomes" id="UP000660729"/>
    </source>
</evidence>
<protein>
    <submittedName>
        <fullName evidence="4">Short-chain dehydrogenase/reductase eupG</fullName>
    </submittedName>
</protein>
<dbReference type="GO" id="GO:0005737">
    <property type="term" value="C:cytoplasm"/>
    <property type="evidence" value="ECO:0007669"/>
    <property type="project" value="TreeGrafter"/>
</dbReference>
<dbReference type="InterPro" id="IPR051468">
    <property type="entry name" value="Fungal_SecMetab_SDRs"/>
</dbReference>
<proteinExistence type="inferred from homology"/>
<dbReference type="OrthoDB" id="1933717at2759"/>
<dbReference type="SUPFAM" id="SSF51735">
    <property type="entry name" value="NAD(P)-binding Rossmann-fold domains"/>
    <property type="match status" value="1"/>
</dbReference>
<evidence type="ECO:0000256" key="2">
    <source>
        <dbReference type="ARBA" id="ARBA00022857"/>
    </source>
</evidence>
<evidence type="ECO:0000256" key="3">
    <source>
        <dbReference type="RuleBase" id="RU000363"/>
    </source>
</evidence>
<dbReference type="GO" id="GO:0019748">
    <property type="term" value="P:secondary metabolic process"/>
    <property type="evidence" value="ECO:0007669"/>
    <property type="project" value="TreeGrafter"/>
</dbReference>
<evidence type="ECO:0000256" key="1">
    <source>
        <dbReference type="ARBA" id="ARBA00006484"/>
    </source>
</evidence>